<sequence length="94" mass="11237">MHGNNTPGSKIHSLDGLLPTPNYRTRNRPLLENHRRWERRRNSLGVIFRNAHTDHRATETQQRQCLRICRIHSSTDNCSELRFVHEKIRPRFLD</sequence>
<dbReference type="RefSeq" id="XP_065956881.1">
    <property type="nucleotide sequence ID" value="XM_066101798.1"/>
</dbReference>
<reference evidence="2 3" key="1">
    <citation type="submission" date="2020-08" db="EMBL/GenBank/DDBJ databases">
        <title>The completed genome sequence of the pathogenic ascomycete fungus Penicillium digitatum.</title>
        <authorList>
            <person name="Wang M."/>
        </authorList>
    </citation>
    <scope>NUCLEOTIDE SEQUENCE [LARGE SCALE GENOMIC DNA]</scope>
    <source>
        <strain evidence="2 3">PdW03</strain>
    </source>
</reference>
<protein>
    <submittedName>
        <fullName evidence="2">Uncharacterized protein</fullName>
    </submittedName>
</protein>
<organism evidence="2 3">
    <name type="scientific">Penicillium digitatum</name>
    <name type="common">Green mold</name>
    <dbReference type="NCBI Taxonomy" id="36651"/>
    <lineage>
        <taxon>Eukaryota</taxon>
        <taxon>Fungi</taxon>
        <taxon>Dikarya</taxon>
        <taxon>Ascomycota</taxon>
        <taxon>Pezizomycotina</taxon>
        <taxon>Eurotiomycetes</taxon>
        <taxon>Eurotiomycetidae</taxon>
        <taxon>Eurotiales</taxon>
        <taxon>Aspergillaceae</taxon>
        <taxon>Penicillium</taxon>
    </lineage>
</organism>
<evidence type="ECO:0000313" key="2">
    <source>
        <dbReference type="EMBL" id="QQK44001.1"/>
    </source>
</evidence>
<accession>A0A7T7BLK4</accession>
<proteinExistence type="predicted"/>
<dbReference type="EMBL" id="CP060776">
    <property type="protein sequence ID" value="QQK44001.1"/>
    <property type="molecule type" value="Genomic_DNA"/>
</dbReference>
<dbReference type="AlphaFoldDB" id="A0A7T7BLK4"/>
<dbReference type="GeneID" id="90953018"/>
<evidence type="ECO:0000256" key="1">
    <source>
        <dbReference type="SAM" id="MobiDB-lite"/>
    </source>
</evidence>
<dbReference type="Proteomes" id="UP000595662">
    <property type="component" value="Chromosome 3"/>
</dbReference>
<gene>
    <name evidence="2" type="ORF">Pdw03_7902</name>
</gene>
<feature type="region of interest" description="Disordered" evidence="1">
    <location>
        <begin position="1"/>
        <end position="27"/>
    </location>
</feature>
<evidence type="ECO:0000313" key="3">
    <source>
        <dbReference type="Proteomes" id="UP000595662"/>
    </source>
</evidence>
<name>A0A7T7BLK4_PENDI</name>